<keyword evidence="4" id="KW-1185">Reference proteome</keyword>
<reference evidence="3 4" key="1">
    <citation type="submission" date="2022-12" db="EMBL/GenBank/DDBJ databases">
        <title>Genomic features and morphological characterization of a novel Knufia sp. strain isolated from spacecraft assembly facility.</title>
        <authorList>
            <person name="Teixeira M."/>
            <person name="Chander A.M."/>
            <person name="Stajich J.E."/>
            <person name="Venkateswaran K."/>
        </authorList>
    </citation>
    <scope>NUCLEOTIDE SEQUENCE [LARGE SCALE GENOMIC DNA]</scope>
    <source>
        <strain evidence="3 4">FJI-L2-BK-P2</strain>
    </source>
</reference>
<evidence type="ECO:0000313" key="4">
    <source>
        <dbReference type="Proteomes" id="UP001316803"/>
    </source>
</evidence>
<dbReference type="Proteomes" id="UP001316803">
    <property type="component" value="Unassembled WGS sequence"/>
</dbReference>
<sequence length="158" mass="16935">MATSTDAEKLAYVMTVLKNTELPQPNYHGVASDMGVNNANNAQKKFKAIVEQAGFKLINKQIVPKDADGATTPSTPVKKAAPKTRTPASSAKKTPGGGRGTKRKVQEVVSEDEDGASDGKLKEENEEEVEMMGSRGVRARSATVKAEEAVKEETEEED</sequence>
<feature type="domain" description="Myb-like DNA-binding" evidence="2">
    <location>
        <begin position="8"/>
        <end position="52"/>
    </location>
</feature>
<evidence type="ECO:0000259" key="2">
    <source>
        <dbReference type="Pfam" id="PF22980"/>
    </source>
</evidence>
<feature type="region of interest" description="Disordered" evidence="1">
    <location>
        <begin position="62"/>
        <end position="158"/>
    </location>
</feature>
<evidence type="ECO:0000313" key="3">
    <source>
        <dbReference type="EMBL" id="KAK5951582.1"/>
    </source>
</evidence>
<protein>
    <recommendedName>
        <fullName evidence="2">Myb-like DNA-binding domain-containing protein</fullName>
    </recommendedName>
</protein>
<proteinExistence type="predicted"/>
<name>A0AAN8EIG3_9EURO</name>
<accession>A0AAN8EIG3</accession>
<dbReference type="AlphaFoldDB" id="A0AAN8EIG3"/>
<organism evidence="3 4">
    <name type="scientific">Knufia fluminis</name>
    <dbReference type="NCBI Taxonomy" id="191047"/>
    <lineage>
        <taxon>Eukaryota</taxon>
        <taxon>Fungi</taxon>
        <taxon>Dikarya</taxon>
        <taxon>Ascomycota</taxon>
        <taxon>Pezizomycotina</taxon>
        <taxon>Eurotiomycetes</taxon>
        <taxon>Chaetothyriomycetidae</taxon>
        <taxon>Chaetothyriales</taxon>
        <taxon>Trichomeriaceae</taxon>
        <taxon>Knufia</taxon>
    </lineage>
</organism>
<dbReference type="Pfam" id="PF22980">
    <property type="entry name" value="Myb_DNA-bind_8"/>
    <property type="match status" value="1"/>
</dbReference>
<dbReference type="InterPro" id="IPR054505">
    <property type="entry name" value="Myb_DNA-bind_8"/>
</dbReference>
<dbReference type="EMBL" id="JAKLMC020000019">
    <property type="protein sequence ID" value="KAK5951582.1"/>
    <property type="molecule type" value="Genomic_DNA"/>
</dbReference>
<gene>
    <name evidence="3" type="ORF">OHC33_007260</name>
</gene>
<comment type="caution">
    <text evidence="3">The sequence shown here is derived from an EMBL/GenBank/DDBJ whole genome shotgun (WGS) entry which is preliminary data.</text>
</comment>
<evidence type="ECO:0000256" key="1">
    <source>
        <dbReference type="SAM" id="MobiDB-lite"/>
    </source>
</evidence>